<organism evidence="3 4">
    <name type="scientific">Cuspidothrix issatschenkoi CHARLIE-1</name>
    <dbReference type="NCBI Taxonomy" id="2052836"/>
    <lineage>
        <taxon>Bacteria</taxon>
        <taxon>Bacillati</taxon>
        <taxon>Cyanobacteriota</taxon>
        <taxon>Cyanophyceae</taxon>
        <taxon>Nostocales</taxon>
        <taxon>Aphanizomenonaceae</taxon>
        <taxon>Cuspidothrix</taxon>
    </lineage>
</organism>
<dbReference type="RefSeq" id="WP_104388762.1">
    <property type="nucleotide sequence ID" value="NZ_PGEM01000125.1"/>
</dbReference>
<feature type="domain" description="Competence protein CoiA-like N-terminal" evidence="2">
    <location>
        <begin position="33"/>
        <end position="57"/>
    </location>
</feature>
<dbReference type="Proteomes" id="UP000239589">
    <property type="component" value="Unassembled WGS sequence"/>
</dbReference>
<dbReference type="InterPro" id="IPR057253">
    <property type="entry name" value="CoiA-like_N"/>
</dbReference>
<evidence type="ECO:0000259" key="2">
    <source>
        <dbReference type="Pfam" id="PF25164"/>
    </source>
</evidence>
<dbReference type="EMBL" id="PGEM01000125">
    <property type="protein sequence ID" value="PPJ62364.1"/>
    <property type="molecule type" value="Genomic_DNA"/>
</dbReference>
<accession>A0A2S6CRF7</accession>
<sequence>MFYAKAMYQGSEIPVCAEDKNIDYYSYRLLGLRCIVCGEEVQFRKGYVNRPHFAHFKDIGINPNKCELRVIGYSSSWSSLTSEGKGQRRKLFQEHFINIIKRQDSSFDHNIQILKSQLSSNSLKEITNKCRICFDSKKEDLIRECRQFNTGVNDSNNWIHGLIASEAIDYLSIPTSIYPLEVLLHYSIYIACNQSKSNNWNIFISTIEPNTICQILKEVIVKTNWLIAFGNLYKNKTGIYSENSILNYHTNDFINEKLAKSVEKYISLHGNQLKRGISKGIGLKLEGLNINLFTLKLIVNVVGVGSSNPQKAYIYDYIYDKTIAQIIDIDQKMDQIYITYEIIYHQGISNLEYYENFRKEISYFLENHKKQPDQKITFTLSNWEEIRKLSNEEKQRKVEEEQLRRKQVEIVIDQIKNSSNWRKHPAIQIVLKTFSHKIGRTPIKCPICTKKTRKHKLLDHLKKVHIDSCKSPSEKLIDFFDKILSTS</sequence>
<protein>
    <recommendedName>
        <fullName evidence="2">Competence protein CoiA-like N-terminal domain-containing protein</fullName>
    </recommendedName>
</protein>
<dbReference type="OrthoDB" id="516551at2"/>
<reference evidence="3 4" key="1">
    <citation type="submission" date="2018-02" db="EMBL/GenBank/DDBJ databases">
        <title>Discovery of a pederin family compound in a non-symbiotic bloom-forming cyanobacterium.</title>
        <authorList>
            <person name="Kust A."/>
            <person name="Mares J."/>
            <person name="Jokela J."/>
            <person name="Urajova P."/>
            <person name="Hajek J."/>
            <person name="Saurav K."/>
            <person name="Voracova K."/>
            <person name="Fewer D.P."/>
            <person name="Haapaniemi E."/>
            <person name="Permi P."/>
            <person name="Rehakova K."/>
            <person name="Sivonen K."/>
            <person name="Hrouzek P."/>
        </authorList>
    </citation>
    <scope>NUCLEOTIDE SEQUENCE [LARGE SCALE GENOMIC DNA]</scope>
    <source>
        <strain evidence="3 4">CHARLIE-1</strain>
    </source>
</reference>
<keyword evidence="4" id="KW-1185">Reference proteome</keyword>
<evidence type="ECO:0000313" key="3">
    <source>
        <dbReference type="EMBL" id="PPJ62364.1"/>
    </source>
</evidence>
<keyword evidence="1" id="KW-0175">Coiled coil</keyword>
<dbReference type="Pfam" id="PF25164">
    <property type="entry name" value="CoiA_N"/>
    <property type="match status" value="1"/>
</dbReference>
<dbReference type="AlphaFoldDB" id="A0A2S6CRF7"/>
<proteinExistence type="predicted"/>
<name>A0A2S6CRF7_9CYAN</name>
<evidence type="ECO:0000256" key="1">
    <source>
        <dbReference type="SAM" id="Coils"/>
    </source>
</evidence>
<gene>
    <name evidence="3" type="ORF">CUN59_15920</name>
</gene>
<comment type="caution">
    <text evidence="3">The sequence shown here is derived from an EMBL/GenBank/DDBJ whole genome shotgun (WGS) entry which is preliminary data.</text>
</comment>
<feature type="coiled-coil region" evidence="1">
    <location>
        <begin position="386"/>
        <end position="418"/>
    </location>
</feature>
<evidence type="ECO:0000313" key="4">
    <source>
        <dbReference type="Proteomes" id="UP000239589"/>
    </source>
</evidence>